<sequence>MHNQEQGSFFELFKDRPLIFTFAWVFCLSNWKSIWWFLTEPLKFSIKLDTYEQLGFDFCLWVPLLWTVFATIFYPLTVHIPDFFRGVWQNKYDTFKANREPTKFIAKKEYEKLNKQLKDEIKSATGAMNQARHLNDELTQKQDRIKALTSEKDELNDHLHKLSIQDTNTKEKLLKSSEQFDSMSDKFNNLSQAHLDLSNTLEKYKEQKVEIEKKYNQLVSKNKTLEKKHSEQIHEFYMNSHQKNSNLNLAPSKKAEIISKLEKTSSTPTYFIENYSQIMNTPFIGIVINDCLYQAGKLIYIPDNYKNESVFIKIINSFEDTDLLYGFRFPDSNIIHPIPYEGTLVPYTTEEADLSSNKFIELVTTWRGNPDLATDVYEVEFSDEIEKYKIEF</sequence>
<name>A0A290S197_9GAMM</name>
<feature type="transmembrane region" description="Helical" evidence="2">
    <location>
        <begin position="18"/>
        <end position="38"/>
    </location>
</feature>
<keyword evidence="1" id="KW-0175">Coiled coil</keyword>
<evidence type="ECO:0000313" key="4">
    <source>
        <dbReference type="Proteomes" id="UP000016505"/>
    </source>
</evidence>
<keyword evidence="2" id="KW-1133">Transmembrane helix</keyword>
<accession>A0A290S197</accession>
<dbReference type="EMBL" id="CP011025">
    <property type="protein sequence ID" value="ATC85876.1"/>
    <property type="molecule type" value="Genomic_DNA"/>
</dbReference>
<evidence type="ECO:0000256" key="1">
    <source>
        <dbReference type="SAM" id="Coils"/>
    </source>
</evidence>
<evidence type="ECO:0000313" key="3">
    <source>
        <dbReference type="EMBL" id="ATC85876.1"/>
    </source>
</evidence>
<dbReference type="RefSeq" id="WP_010553749.1">
    <property type="nucleotide sequence ID" value="NZ_CP011025.1"/>
</dbReference>
<organism evidence="3 4">
    <name type="scientific">Pseudoalteromonas arctica A 37-1-2</name>
    <dbReference type="NCBI Taxonomy" id="1117313"/>
    <lineage>
        <taxon>Bacteria</taxon>
        <taxon>Pseudomonadati</taxon>
        <taxon>Pseudomonadota</taxon>
        <taxon>Gammaproteobacteria</taxon>
        <taxon>Alteromonadales</taxon>
        <taxon>Pseudoalteromonadaceae</taxon>
        <taxon>Pseudoalteromonas</taxon>
    </lineage>
</organism>
<feature type="coiled-coil region" evidence="1">
    <location>
        <begin position="107"/>
        <end position="228"/>
    </location>
</feature>
<feature type="transmembrane region" description="Helical" evidence="2">
    <location>
        <begin position="58"/>
        <end position="76"/>
    </location>
</feature>
<protein>
    <submittedName>
        <fullName evidence="3">Uncharacterized protein</fullName>
    </submittedName>
</protein>
<dbReference type="Proteomes" id="UP000016505">
    <property type="component" value="Chromosome I"/>
</dbReference>
<proteinExistence type="predicted"/>
<reference evidence="3 4" key="1">
    <citation type="journal article" date="2012" name="J. Bacteriol.">
        <title>Genome sequences of type strains of seven species of the marine bacterium Pseudoalteromonas.</title>
        <authorList>
            <person name="Xie B.B."/>
            <person name="Shu Y.L."/>
            <person name="Qin Q.L."/>
            <person name="Rong J.C."/>
            <person name="Zhang X.Y."/>
            <person name="Chen X.L."/>
            <person name="Shi M."/>
            <person name="He H.L."/>
            <person name="Zhou B.C."/>
            <person name="Zhang Y.Z."/>
        </authorList>
    </citation>
    <scope>NUCLEOTIDE SEQUENCE [LARGE SCALE GENOMIC DNA]</scope>
    <source>
        <strain evidence="3 4">A 37-1-2</strain>
    </source>
</reference>
<keyword evidence="2" id="KW-0472">Membrane</keyword>
<dbReference type="KEGG" id="part:PARC_a1238"/>
<keyword evidence="2" id="KW-0812">Transmembrane</keyword>
<dbReference type="OrthoDB" id="10016775at2"/>
<dbReference type="AlphaFoldDB" id="A0A290S197"/>
<evidence type="ECO:0000256" key="2">
    <source>
        <dbReference type="SAM" id="Phobius"/>
    </source>
</evidence>
<gene>
    <name evidence="3" type="ORF">PARC_a1238</name>
</gene>